<comment type="caution">
    <text evidence="3">The sequence shown here is derived from an EMBL/GenBank/DDBJ whole genome shotgun (WGS) entry which is preliminary data.</text>
</comment>
<dbReference type="AlphaFoldDB" id="A0A2N4UTK5"/>
<sequence>MYISSLSIVNFKNFKHSTFKFVKDSVNTIIGENAAGKTNVFQAMRLVLDESLPSNVKQLTSDDFHRGLGQPFGHWIVIAIFFDDLSDTEEEQVLANYVLNTHGKLKSTGKGTYTFLFRPKFYIRQALYDIATGHDTRHQREESFNNLVSGLLIGRETYEAIAFTRTTLDFTNEVTYRDKVGDFEDYIFPDPNQENAAEIGIQKPPYFSIVSEVACTYVKALRNVVSDLKYYKTNPLYKLLTLKSKEINDQNNVVEDIINVNKKISSIPEIDSLSKNISRSLLNTVGSTYSPKICVSSQLPEDFTELVQSLGLIVEDSMYYQGTGRIEDLSLGGANLIYLALKLYEYESIRDSAEHITHFLLIEEPEAHIHNHIQKTLFDTFNFNNTQVFVSTHSTQISSSSKISSMNILSRKETETEVYSPAYGLELRQVKRMERYLDAIRSDVLFAKSTILVEGDAELILIPAMVKSALGVSLDEMGISLVKVDGTVFKHVCNLFHEKRIRNYCAILTDLDAAYITEVNDTFATADYIKSQFAAQESGSMRKSELDEYTVGNDYTEAYYAKNTFETELIENNKNISMFTKVVNNEYTRQYDKNRVNENLSSDYLPLRYDSVLKLAKKVGKGWLATELVDHIDHNCHIPDYILNALMFALKGRNIDDILWKMMNYNIELMNAESQSLFDVTKSLKENIKIHTSHWDNSFSRFVSL</sequence>
<dbReference type="InterPro" id="IPR034139">
    <property type="entry name" value="TOPRIM_OLD"/>
</dbReference>
<dbReference type="InterPro" id="IPR051396">
    <property type="entry name" value="Bact_Antivir_Def_Nuclease"/>
</dbReference>
<dbReference type="RefSeq" id="WP_101768370.1">
    <property type="nucleotide sequence ID" value="NZ_BPPU01000001.1"/>
</dbReference>
<feature type="domain" description="Endonuclease GajA/Old nuclease/RecF-like AAA" evidence="1">
    <location>
        <begin position="1"/>
        <end position="397"/>
    </location>
</feature>
<evidence type="ECO:0000313" key="4">
    <source>
        <dbReference type="Proteomes" id="UP000234420"/>
    </source>
</evidence>
<name>A0A2N4UTK5_9GAMM</name>
<dbReference type="SUPFAM" id="SSF52540">
    <property type="entry name" value="P-loop containing nucleoside triphosphate hydrolases"/>
    <property type="match status" value="1"/>
</dbReference>
<reference evidence="3 4" key="1">
    <citation type="journal article" date="2018" name="Syst. Appl. Microbiol.">
        <title>Photobacterium carnosum sp. nov., isolated from spoiled modified atmosphere packaged poultry meat.</title>
        <authorList>
            <person name="Hilgarth M."/>
            <person name="Fuertes S."/>
            <person name="Ehrmann M."/>
            <person name="Vogel R.F."/>
        </authorList>
    </citation>
    <scope>NUCLEOTIDE SEQUENCE [LARGE SCALE GENOMIC DNA]</scope>
    <source>
        <strain evidence="3 4">TMW 2.2021</strain>
    </source>
</reference>
<dbReference type="Pfam" id="PF13175">
    <property type="entry name" value="AAA_15"/>
    <property type="match status" value="1"/>
</dbReference>
<dbReference type="Pfam" id="PF20469">
    <property type="entry name" value="OLD-like_TOPRIM"/>
    <property type="match status" value="1"/>
</dbReference>
<proteinExistence type="predicted"/>
<dbReference type="PANTHER" id="PTHR43581:SF4">
    <property type="entry name" value="ATP_GTP PHOSPHATASE"/>
    <property type="match status" value="1"/>
</dbReference>
<keyword evidence="4" id="KW-1185">Reference proteome</keyword>
<dbReference type="PANTHER" id="PTHR43581">
    <property type="entry name" value="ATP/GTP PHOSPHATASE"/>
    <property type="match status" value="1"/>
</dbReference>
<evidence type="ECO:0000313" key="3">
    <source>
        <dbReference type="EMBL" id="PLC58343.1"/>
    </source>
</evidence>
<evidence type="ECO:0000259" key="1">
    <source>
        <dbReference type="Pfam" id="PF13175"/>
    </source>
</evidence>
<accession>A0A2N4UTK5</accession>
<dbReference type="Proteomes" id="UP000234420">
    <property type="component" value="Unassembled WGS sequence"/>
</dbReference>
<gene>
    <name evidence="3" type="ORF">CIK00_07990</name>
</gene>
<feature type="domain" description="OLD protein-like TOPRIM" evidence="2">
    <location>
        <begin position="445"/>
        <end position="512"/>
    </location>
</feature>
<evidence type="ECO:0000259" key="2">
    <source>
        <dbReference type="Pfam" id="PF20469"/>
    </source>
</evidence>
<organism evidence="3 4">
    <name type="scientific">Photobacterium carnosum</name>
    <dbReference type="NCBI Taxonomy" id="2023717"/>
    <lineage>
        <taxon>Bacteria</taxon>
        <taxon>Pseudomonadati</taxon>
        <taxon>Pseudomonadota</taxon>
        <taxon>Gammaproteobacteria</taxon>
        <taxon>Vibrionales</taxon>
        <taxon>Vibrionaceae</taxon>
        <taxon>Photobacterium</taxon>
    </lineage>
</organism>
<dbReference type="Gene3D" id="3.40.50.300">
    <property type="entry name" value="P-loop containing nucleotide triphosphate hydrolases"/>
    <property type="match status" value="1"/>
</dbReference>
<dbReference type="InterPro" id="IPR041685">
    <property type="entry name" value="AAA_GajA/Old/RecF-like"/>
</dbReference>
<dbReference type="EMBL" id="NPIB01000007">
    <property type="protein sequence ID" value="PLC58343.1"/>
    <property type="molecule type" value="Genomic_DNA"/>
</dbReference>
<dbReference type="CDD" id="cd01026">
    <property type="entry name" value="TOPRIM_OLD"/>
    <property type="match status" value="1"/>
</dbReference>
<dbReference type="InterPro" id="IPR027417">
    <property type="entry name" value="P-loop_NTPase"/>
</dbReference>
<protein>
    <submittedName>
        <fullName evidence="3">Chromosome segregation protein SMC</fullName>
    </submittedName>
</protein>